<evidence type="ECO:0000313" key="3">
    <source>
        <dbReference type="Proteomes" id="UP001596137"/>
    </source>
</evidence>
<reference evidence="3" key="1">
    <citation type="journal article" date="2019" name="Int. J. Syst. Evol. Microbiol.">
        <title>The Global Catalogue of Microorganisms (GCM) 10K type strain sequencing project: providing services to taxonomists for standard genome sequencing and annotation.</title>
        <authorList>
            <consortium name="The Broad Institute Genomics Platform"/>
            <consortium name="The Broad Institute Genome Sequencing Center for Infectious Disease"/>
            <person name="Wu L."/>
            <person name="Ma J."/>
        </authorList>
    </citation>
    <scope>NUCLEOTIDE SEQUENCE [LARGE SCALE GENOMIC DNA]</scope>
    <source>
        <strain evidence="3">JCM 30346</strain>
    </source>
</reference>
<proteinExistence type="predicted"/>
<dbReference type="InterPro" id="IPR008634">
    <property type="entry name" value="Gas-vesicle_GvpO"/>
</dbReference>
<feature type="compositionally biased region" description="Basic and acidic residues" evidence="1">
    <location>
        <begin position="1"/>
        <end position="11"/>
    </location>
</feature>
<protein>
    <submittedName>
        <fullName evidence="2">Gas vesicle protein</fullName>
    </submittedName>
</protein>
<evidence type="ECO:0000256" key="1">
    <source>
        <dbReference type="SAM" id="MobiDB-lite"/>
    </source>
</evidence>
<dbReference type="EMBL" id="JBHSRF010000114">
    <property type="protein sequence ID" value="MFC6087091.1"/>
    <property type="molecule type" value="Genomic_DNA"/>
</dbReference>
<dbReference type="RefSeq" id="WP_380763010.1">
    <property type="nucleotide sequence ID" value="NZ_JBHSRF010000114.1"/>
</dbReference>
<feature type="region of interest" description="Disordered" evidence="1">
    <location>
        <begin position="1"/>
        <end position="21"/>
    </location>
</feature>
<organism evidence="2 3">
    <name type="scientific">Sphaerisporangium aureirubrum</name>
    <dbReference type="NCBI Taxonomy" id="1544736"/>
    <lineage>
        <taxon>Bacteria</taxon>
        <taxon>Bacillati</taxon>
        <taxon>Actinomycetota</taxon>
        <taxon>Actinomycetes</taxon>
        <taxon>Streptosporangiales</taxon>
        <taxon>Streptosporangiaceae</taxon>
        <taxon>Sphaerisporangium</taxon>
    </lineage>
</organism>
<comment type="caution">
    <text evidence="2">The sequence shown here is derived from an EMBL/GenBank/DDBJ whole genome shotgun (WGS) entry which is preliminary data.</text>
</comment>
<name>A0ABW1NUZ7_9ACTN</name>
<evidence type="ECO:0000313" key="2">
    <source>
        <dbReference type="EMBL" id="MFC6087091.1"/>
    </source>
</evidence>
<accession>A0ABW1NUZ7</accession>
<dbReference type="Pfam" id="PF05800">
    <property type="entry name" value="GvpO"/>
    <property type="match status" value="1"/>
</dbReference>
<dbReference type="Proteomes" id="UP001596137">
    <property type="component" value="Unassembled WGS sequence"/>
</dbReference>
<gene>
    <name evidence="2" type="ORF">ACFP1K_38415</name>
</gene>
<sequence>MHASRRTRDTPGGRAYEPAGEEALLEGELLDEELGYDDDDQPGEEEPRLTAMTAGQAARRHIAGLVGKPIEGVIMVAPSGDGWTVEVEVVEDRRVPSSGDTLAIYAAQLDRHGDLVSYARARTYKRAKGDTGRPGAQGGV</sequence>
<keyword evidence="3" id="KW-1185">Reference proteome</keyword>